<name>A0A1V6TRX2_9EURO</name>
<comment type="caution">
    <text evidence="1">The sequence shown here is derived from an EMBL/GenBank/DDBJ whole genome shotgun (WGS) entry which is preliminary data.</text>
</comment>
<dbReference type="EMBL" id="MLQL01000004">
    <property type="protein sequence ID" value="OQE29117.1"/>
    <property type="molecule type" value="Genomic_DNA"/>
</dbReference>
<dbReference type="Proteomes" id="UP000191342">
    <property type="component" value="Unassembled WGS sequence"/>
</dbReference>
<evidence type="ECO:0000313" key="2">
    <source>
        <dbReference type="Proteomes" id="UP000191342"/>
    </source>
</evidence>
<protein>
    <submittedName>
        <fullName evidence="1">Uncharacterized protein</fullName>
    </submittedName>
</protein>
<accession>A0A1V6TRX2</accession>
<evidence type="ECO:0000313" key="1">
    <source>
        <dbReference type="EMBL" id="OQE29117.1"/>
    </source>
</evidence>
<sequence>MEDEGFDRPFRFIVTGQYLAIHYRGSDFEIRRDYHARGSLFYLSDDGQTIIYNHIYVGALTDYPDYEGDVFYIRNGSQYLTQNGQWTTHVDDAIKVQIDPVGEYGDAEPPIPLPLPNPVINTDNPISADGVDLYHPDKWFSLYPITGDCLWSGDAGQFESKLHFGGNPYSVGTCFQLSEHDGKTRICSDDGKYLVVMMEPSVAAYLDEGCKQHTRFDRCSSCMLHYTIGYSSEPLEGFLLVPKGLSTMFVLNDGLFYYKVNVLKGSYAELQRVEGIDEASLFQFVA</sequence>
<organism evidence="1 2">
    <name type="scientific">Penicillium flavigenum</name>
    <dbReference type="NCBI Taxonomy" id="254877"/>
    <lineage>
        <taxon>Eukaryota</taxon>
        <taxon>Fungi</taxon>
        <taxon>Dikarya</taxon>
        <taxon>Ascomycota</taxon>
        <taxon>Pezizomycotina</taxon>
        <taxon>Eurotiomycetes</taxon>
        <taxon>Eurotiomycetidae</taxon>
        <taxon>Eurotiales</taxon>
        <taxon>Aspergillaceae</taxon>
        <taxon>Penicillium</taxon>
    </lineage>
</organism>
<dbReference type="AlphaFoldDB" id="A0A1V6TRX2"/>
<dbReference type="OrthoDB" id="4215089at2759"/>
<keyword evidence="2" id="KW-1185">Reference proteome</keyword>
<gene>
    <name evidence="1" type="ORF">PENFLA_c004G11041</name>
</gene>
<reference evidence="2" key="1">
    <citation type="journal article" date="2017" name="Nat. Microbiol.">
        <title>Global analysis of biosynthetic gene clusters reveals vast potential of secondary metabolite production in Penicillium species.</title>
        <authorList>
            <person name="Nielsen J.C."/>
            <person name="Grijseels S."/>
            <person name="Prigent S."/>
            <person name="Ji B."/>
            <person name="Dainat J."/>
            <person name="Nielsen K.F."/>
            <person name="Frisvad J.C."/>
            <person name="Workman M."/>
            <person name="Nielsen J."/>
        </authorList>
    </citation>
    <scope>NUCLEOTIDE SEQUENCE [LARGE SCALE GENOMIC DNA]</scope>
    <source>
        <strain evidence="2">IBT 14082</strain>
    </source>
</reference>
<proteinExistence type="predicted"/>